<feature type="region of interest" description="Disordered" evidence="1">
    <location>
        <begin position="79"/>
        <end position="99"/>
    </location>
</feature>
<organism evidence="2 3">
    <name type="scientific">Aspergillus cristatus</name>
    <name type="common">Chinese Fuzhuan brick tea-fermentation fungus</name>
    <name type="synonym">Eurotium cristatum</name>
    <dbReference type="NCBI Taxonomy" id="573508"/>
    <lineage>
        <taxon>Eukaryota</taxon>
        <taxon>Fungi</taxon>
        <taxon>Dikarya</taxon>
        <taxon>Ascomycota</taxon>
        <taxon>Pezizomycotina</taxon>
        <taxon>Eurotiomycetes</taxon>
        <taxon>Eurotiomycetidae</taxon>
        <taxon>Eurotiales</taxon>
        <taxon>Aspergillaceae</taxon>
        <taxon>Aspergillus</taxon>
        <taxon>Aspergillus subgen. Aspergillus</taxon>
    </lineage>
</organism>
<feature type="compositionally biased region" description="Polar residues" evidence="1">
    <location>
        <begin position="177"/>
        <end position="197"/>
    </location>
</feature>
<evidence type="ECO:0000256" key="1">
    <source>
        <dbReference type="SAM" id="MobiDB-lite"/>
    </source>
</evidence>
<keyword evidence="3" id="KW-1185">Reference proteome</keyword>
<feature type="compositionally biased region" description="Pro residues" evidence="1">
    <location>
        <begin position="151"/>
        <end position="162"/>
    </location>
</feature>
<name>A0A1E3BJT1_ASPCR</name>
<dbReference type="EMBL" id="JXNT01000003">
    <property type="protein sequence ID" value="ODM21243.1"/>
    <property type="molecule type" value="Genomic_DNA"/>
</dbReference>
<feature type="compositionally biased region" description="Low complexity" evidence="1">
    <location>
        <begin position="123"/>
        <end position="150"/>
    </location>
</feature>
<reference evidence="2 3" key="1">
    <citation type="journal article" date="2016" name="BMC Genomics">
        <title>Comparative genomic and transcriptomic analyses of the Fuzhuan brick tea-fermentation fungus Aspergillus cristatus.</title>
        <authorList>
            <person name="Ge Y."/>
            <person name="Wang Y."/>
            <person name="Liu Y."/>
            <person name="Tan Y."/>
            <person name="Ren X."/>
            <person name="Zhang X."/>
            <person name="Hyde K.D."/>
            <person name="Liu Y."/>
            <person name="Liu Z."/>
        </authorList>
    </citation>
    <scope>NUCLEOTIDE SEQUENCE [LARGE SCALE GENOMIC DNA]</scope>
    <source>
        <strain evidence="2 3">GZAAS20.1005</strain>
    </source>
</reference>
<proteinExistence type="predicted"/>
<comment type="caution">
    <text evidence="2">The sequence shown here is derived from an EMBL/GenBank/DDBJ whole genome shotgun (WGS) entry which is preliminary data.</text>
</comment>
<dbReference type="VEuPathDB" id="FungiDB:SI65_04296"/>
<evidence type="ECO:0000313" key="3">
    <source>
        <dbReference type="Proteomes" id="UP000094569"/>
    </source>
</evidence>
<protein>
    <submittedName>
        <fullName evidence="2">Uncharacterized protein</fullName>
    </submittedName>
</protein>
<feature type="compositionally biased region" description="Polar residues" evidence="1">
    <location>
        <begin position="80"/>
        <end position="99"/>
    </location>
</feature>
<sequence length="197" mass="22072">MCILKRSLVLGFILGQIWRRIIVRWVLLIGYLELPSLSNKLQLSPSLDHAYCHRPSSMSMAIPYRHNRTRPHNLKLDSIQLMQPESLTPSPNLGESRESQLNADELPQNNTNMQDVDMQNVDEGMNDNYEYDDNNGNSNSDDNANGSDSHPPSPPSSSPPLPSSTSPPDSSELMLIQHQNNGWSTKNAAYKSKQMNA</sequence>
<gene>
    <name evidence="2" type="ORF">SI65_04296</name>
</gene>
<dbReference type="Proteomes" id="UP000094569">
    <property type="component" value="Unassembled WGS sequence"/>
</dbReference>
<feature type="region of interest" description="Disordered" evidence="1">
    <location>
        <begin position="123"/>
        <end position="197"/>
    </location>
</feature>
<accession>A0A1E3BJT1</accession>
<evidence type="ECO:0000313" key="2">
    <source>
        <dbReference type="EMBL" id="ODM21243.1"/>
    </source>
</evidence>
<dbReference type="AlphaFoldDB" id="A0A1E3BJT1"/>